<dbReference type="AlphaFoldDB" id="A0A6V7NFM8"/>
<dbReference type="PANTHER" id="PTHR34796:SF1">
    <property type="entry name" value="EXPRESSED PROTEIN"/>
    <property type="match status" value="1"/>
</dbReference>
<evidence type="ECO:0000256" key="1">
    <source>
        <dbReference type="SAM" id="MobiDB-lite"/>
    </source>
</evidence>
<proteinExistence type="predicted"/>
<dbReference type="InterPro" id="IPR023203">
    <property type="entry name" value="TTHA0068_sf"/>
</dbReference>
<reference evidence="2" key="1">
    <citation type="submission" date="2020-07" db="EMBL/GenBank/DDBJ databases">
        <authorList>
            <person name="Lin J."/>
        </authorList>
    </citation>
    <scope>NUCLEOTIDE SEQUENCE</scope>
</reference>
<feature type="region of interest" description="Disordered" evidence="1">
    <location>
        <begin position="73"/>
        <end position="96"/>
    </location>
</feature>
<evidence type="ECO:0000313" key="2">
    <source>
        <dbReference type="EMBL" id="CAD1817382.1"/>
    </source>
</evidence>
<protein>
    <recommendedName>
        <fullName evidence="3">DUF309 domain-containing protein</fullName>
    </recommendedName>
</protein>
<dbReference type="PANTHER" id="PTHR34796">
    <property type="entry name" value="EXPRESSED PROTEIN"/>
    <property type="match status" value="1"/>
</dbReference>
<dbReference type="Gene3D" id="1.10.3450.10">
    <property type="entry name" value="TTHA0068-like"/>
    <property type="match status" value="1"/>
</dbReference>
<dbReference type="InterPro" id="IPR005500">
    <property type="entry name" value="DUF309"/>
</dbReference>
<gene>
    <name evidence="2" type="ORF">CB5_LOCUS593</name>
</gene>
<dbReference type="Pfam" id="PF03745">
    <property type="entry name" value="DUF309"/>
    <property type="match status" value="1"/>
</dbReference>
<accession>A0A6V7NFM8</accession>
<sequence>MRTAPEPSSWPPPPPRDSRTPPSPSRASNHLPRRRRRRRRLPHPPPKPYHASPLPRSNPHQRRRRVAGFLLRHRLSGGDVPPEPPQDDGDGEGPSFDLAVGLFNGGDYYGCHDALEELWYGAEDPIRTLLHGVLQCAVGLHHLFNQNHRGAMMELGEGLCKLRKMGFDGGPFLRFEEEVSAVLEFVYQTQKELAAYLLFCTCAGTEELCLAMDGSERSYQLLGSFAAGQQLYHRISMKMELPT</sequence>
<organism evidence="2">
    <name type="scientific">Ananas comosus var. bracteatus</name>
    <name type="common">red pineapple</name>
    <dbReference type="NCBI Taxonomy" id="296719"/>
    <lineage>
        <taxon>Eukaryota</taxon>
        <taxon>Viridiplantae</taxon>
        <taxon>Streptophyta</taxon>
        <taxon>Embryophyta</taxon>
        <taxon>Tracheophyta</taxon>
        <taxon>Spermatophyta</taxon>
        <taxon>Magnoliopsida</taxon>
        <taxon>Liliopsida</taxon>
        <taxon>Poales</taxon>
        <taxon>Bromeliaceae</taxon>
        <taxon>Bromelioideae</taxon>
        <taxon>Ananas</taxon>
    </lineage>
</organism>
<dbReference type="SUPFAM" id="SSF140663">
    <property type="entry name" value="TTHA0068-like"/>
    <property type="match status" value="1"/>
</dbReference>
<feature type="region of interest" description="Disordered" evidence="1">
    <location>
        <begin position="1"/>
        <end position="61"/>
    </location>
</feature>
<name>A0A6V7NFM8_ANACO</name>
<evidence type="ECO:0008006" key="3">
    <source>
        <dbReference type="Google" id="ProtNLM"/>
    </source>
</evidence>
<dbReference type="EMBL" id="LR862129">
    <property type="protein sequence ID" value="CAD1817382.1"/>
    <property type="molecule type" value="Genomic_DNA"/>
</dbReference>
<feature type="compositionally biased region" description="Basic residues" evidence="1">
    <location>
        <begin position="31"/>
        <end position="42"/>
    </location>
</feature>